<comment type="caution">
    <text evidence="9">The sequence shown here is derived from an EMBL/GenBank/DDBJ whole genome shotgun (WGS) entry which is preliminary data.</text>
</comment>
<comment type="subcellular location">
    <subcellularLocation>
        <location evidence="1">Cell membrane</location>
        <topology evidence="1">Multi-pass membrane protein</topology>
    </subcellularLocation>
</comment>
<feature type="transmembrane region" description="Helical" evidence="7">
    <location>
        <begin position="146"/>
        <end position="170"/>
    </location>
</feature>
<sequence length="180" mass="18693">MRAHTATGLTDRLVLVTAGRSDLRDALTTLSPGLAVLDRAGASAVRDVEQEQNAWANLLALGLIIVFIVISVVNTLVMATGARVREFALLRVVGGTRRQVLGMIRWEAVLVGGIAVAVGTAVAAPTLVAISYGITESPLPYVPPLTYAVMVAVTLGLAFAATLVPARAALLGRPVERMGG</sequence>
<keyword evidence="4 7" id="KW-1133">Transmembrane helix</keyword>
<dbReference type="InterPro" id="IPR003838">
    <property type="entry name" value="ABC3_permease_C"/>
</dbReference>
<evidence type="ECO:0000256" key="5">
    <source>
        <dbReference type="ARBA" id="ARBA00023136"/>
    </source>
</evidence>
<protein>
    <recommendedName>
        <fullName evidence="8">ABC3 transporter permease C-terminal domain-containing protein</fullName>
    </recommendedName>
</protein>
<evidence type="ECO:0000256" key="2">
    <source>
        <dbReference type="ARBA" id="ARBA00022475"/>
    </source>
</evidence>
<dbReference type="EMBL" id="BAAAVI010000004">
    <property type="protein sequence ID" value="GAA2850422.1"/>
    <property type="molecule type" value="Genomic_DNA"/>
</dbReference>
<evidence type="ECO:0000313" key="9">
    <source>
        <dbReference type="EMBL" id="GAA2850422.1"/>
    </source>
</evidence>
<accession>A0ABN3VQI8</accession>
<evidence type="ECO:0000313" key="10">
    <source>
        <dbReference type="Proteomes" id="UP001500831"/>
    </source>
</evidence>
<keyword evidence="5 7" id="KW-0472">Membrane</keyword>
<dbReference type="Pfam" id="PF02687">
    <property type="entry name" value="FtsX"/>
    <property type="match status" value="1"/>
</dbReference>
<keyword evidence="10" id="KW-1185">Reference proteome</keyword>
<keyword evidence="3 7" id="KW-0812">Transmembrane</keyword>
<organism evidence="9 10">
    <name type="scientific">Streptosporangium fragile</name>
    <dbReference type="NCBI Taxonomy" id="46186"/>
    <lineage>
        <taxon>Bacteria</taxon>
        <taxon>Bacillati</taxon>
        <taxon>Actinomycetota</taxon>
        <taxon>Actinomycetes</taxon>
        <taxon>Streptosporangiales</taxon>
        <taxon>Streptosporangiaceae</taxon>
        <taxon>Streptosporangium</taxon>
    </lineage>
</organism>
<dbReference type="PANTHER" id="PTHR30572">
    <property type="entry name" value="MEMBRANE COMPONENT OF TRANSPORTER-RELATED"/>
    <property type="match status" value="1"/>
</dbReference>
<dbReference type="PANTHER" id="PTHR30572:SF4">
    <property type="entry name" value="ABC TRANSPORTER PERMEASE YTRF"/>
    <property type="match status" value="1"/>
</dbReference>
<comment type="similarity">
    <text evidence="6">Belongs to the ABC-4 integral membrane protein family.</text>
</comment>
<feature type="domain" description="ABC3 transporter permease C-terminal" evidence="8">
    <location>
        <begin position="59"/>
        <end position="169"/>
    </location>
</feature>
<dbReference type="InterPro" id="IPR050250">
    <property type="entry name" value="Macrolide_Exporter_MacB"/>
</dbReference>
<evidence type="ECO:0000256" key="7">
    <source>
        <dbReference type="SAM" id="Phobius"/>
    </source>
</evidence>
<evidence type="ECO:0000256" key="6">
    <source>
        <dbReference type="ARBA" id="ARBA00038076"/>
    </source>
</evidence>
<evidence type="ECO:0000259" key="8">
    <source>
        <dbReference type="Pfam" id="PF02687"/>
    </source>
</evidence>
<dbReference type="Proteomes" id="UP001500831">
    <property type="component" value="Unassembled WGS sequence"/>
</dbReference>
<keyword evidence="2" id="KW-1003">Cell membrane</keyword>
<evidence type="ECO:0000256" key="1">
    <source>
        <dbReference type="ARBA" id="ARBA00004651"/>
    </source>
</evidence>
<gene>
    <name evidence="9" type="ORF">GCM10010517_07870</name>
</gene>
<name>A0ABN3VQI8_9ACTN</name>
<feature type="transmembrane region" description="Helical" evidence="7">
    <location>
        <begin position="108"/>
        <end position="134"/>
    </location>
</feature>
<evidence type="ECO:0000256" key="3">
    <source>
        <dbReference type="ARBA" id="ARBA00022692"/>
    </source>
</evidence>
<dbReference type="RefSeq" id="WP_344967913.1">
    <property type="nucleotide sequence ID" value="NZ_BAAAVI010000004.1"/>
</dbReference>
<proteinExistence type="inferred from homology"/>
<feature type="transmembrane region" description="Helical" evidence="7">
    <location>
        <begin position="54"/>
        <end position="77"/>
    </location>
</feature>
<reference evidence="9 10" key="1">
    <citation type="journal article" date="2019" name="Int. J. Syst. Evol. Microbiol.">
        <title>The Global Catalogue of Microorganisms (GCM) 10K type strain sequencing project: providing services to taxonomists for standard genome sequencing and annotation.</title>
        <authorList>
            <consortium name="The Broad Institute Genomics Platform"/>
            <consortium name="The Broad Institute Genome Sequencing Center for Infectious Disease"/>
            <person name="Wu L."/>
            <person name="Ma J."/>
        </authorList>
    </citation>
    <scope>NUCLEOTIDE SEQUENCE [LARGE SCALE GENOMIC DNA]</scope>
    <source>
        <strain evidence="9 10">JCM 6242</strain>
    </source>
</reference>
<evidence type="ECO:0000256" key="4">
    <source>
        <dbReference type="ARBA" id="ARBA00022989"/>
    </source>
</evidence>